<gene>
    <name evidence="2" type="ORF">NUZ5A_51228</name>
</gene>
<accession>A0A812F4A0</accession>
<dbReference type="RefSeq" id="WP_205100653.1">
    <property type="nucleotide sequence ID" value="NZ_CAJNAQ010000005.1"/>
</dbReference>
<feature type="domain" description="DM13" evidence="1">
    <location>
        <begin position="71"/>
        <end position="171"/>
    </location>
</feature>
<dbReference type="InterPro" id="IPR019545">
    <property type="entry name" value="DM13_domain"/>
</dbReference>
<name>A0A812F4A0_9ARCH</name>
<dbReference type="Proteomes" id="UP000655759">
    <property type="component" value="Unassembled WGS sequence"/>
</dbReference>
<sequence>MNTKIIVGIIVAIAVPVAAYAISPLFINNTIDEPLPTNLKTDMMADKMEDKSMMADKMSDGSVVKLNMISGMFVGVGDGVHDAQGTAKILQLDDGSKILRFEDFRSTNGPDLYVYLATDKSASDFVSLGPLKANIGNQNYQIPEGTDLSKYDTALVWCKQFSVLFGSAELS</sequence>
<dbReference type="PROSITE" id="PS51549">
    <property type="entry name" value="DM13"/>
    <property type="match status" value="1"/>
</dbReference>
<reference evidence="2" key="1">
    <citation type="submission" date="2021-02" db="EMBL/GenBank/DDBJ databases">
        <authorList>
            <person name="Han P."/>
        </authorList>
    </citation>
    <scope>NUCLEOTIDE SEQUENCE</scope>
    <source>
        <strain evidence="2">Candidatus Nitrosotenuis uzonensis 5A</strain>
    </source>
</reference>
<dbReference type="AlphaFoldDB" id="A0A812F4A0"/>
<organism evidence="2 3">
    <name type="scientific">Candidatus Nitrosotenuis uzonensis</name>
    <dbReference type="NCBI Taxonomy" id="1407055"/>
    <lineage>
        <taxon>Archaea</taxon>
        <taxon>Nitrososphaerota</taxon>
        <taxon>Candidatus Nitrosotenuis</taxon>
    </lineage>
</organism>
<dbReference type="Pfam" id="PF10517">
    <property type="entry name" value="DM13"/>
    <property type="match status" value="1"/>
</dbReference>
<comment type="caution">
    <text evidence="2">The sequence shown here is derived from an EMBL/GenBank/DDBJ whole genome shotgun (WGS) entry which is preliminary data.</text>
</comment>
<evidence type="ECO:0000313" key="2">
    <source>
        <dbReference type="EMBL" id="CAE6502025.1"/>
    </source>
</evidence>
<protein>
    <submittedName>
        <fullName evidence="2">Secreted protein</fullName>
    </submittedName>
</protein>
<evidence type="ECO:0000259" key="1">
    <source>
        <dbReference type="PROSITE" id="PS51549"/>
    </source>
</evidence>
<evidence type="ECO:0000313" key="3">
    <source>
        <dbReference type="Proteomes" id="UP000655759"/>
    </source>
</evidence>
<proteinExistence type="predicted"/>
<dbReference type="EMBL" id="CAJNAQ010000005">
    <property type="protein sequence ID" value="CAE6502025.1"/>
    <property type="molecule type" value="Genomic_DNA"/>
</dbReference>